<accession>A0A7J7P245</accession>
<dbReference type="Pfam" id="PF01535">
    <property type="entry name" value="PPR"/>
    <property type="match status" value="2"/>
</dbReference>
<keyword evidence="1" id="KW-0677">Repeat</keyword>
<dbReference type="InterPro" id="IPR051222">
    <property type="entry name" value="PPR/CCM1_RNA-binding"/>
</dbReference>
<gene>
    <name evidence="3" type="ORF">GIB67_031092</name>
</gene>
<keyword evidence="4" id="KW-1185">Reference proteome</keyword>
<dbReference type="Gene3D" id="1.25.40.10">
    <property type="entry name" value="Tetratricopeptide repeat domain"/>
    <property type="match status" value="1"/>
</dbReference>
<evidence type="ECO:0000256" key="2">
    <source>
        <dbReference type="PROSITE-ProRule" id="PRU00708"/>
    </source>
</evidence>
<comment type="caution">
    <text evidence="3">The sequence shown here is derived from an EMBL/GenBank/DDBJ whole genome shotgun (WGS) entry which is preliminary data.</text>
</comment>
<dbReference type="InterPro" id="IPR011990">
    <property type="entry name" value="TPR-like_helical_dom_sf"/>
</dbReference>
<dbReference type="Proteomes" id="UP000541444">
    <property type="component" value="Unassembled WGS sequence"/>
</dbReference>
<organism evidence="3 4">
    <name type="scientific">Kingdonia uniflora</name>
    <dbReference type="NCBI Taxonomy" id="39325"/>
    <lineage>
        <taxon>Eukaryota</taxon>
        <taxon>Viridiplantae</taxon>
        <taxon>Streptophyta</taxon>
        <taxon>Embryophyta</taxon>
        <taxon>Tracheophyta</taxon>
        <taxon>Spermatophyta</taxon>
        <taxon>Magnoliopsida</taxon>
        <taxon>Ranunculales</taxon>
        <taxon>Circaeasteraceae</taxon>
        <taxon>Kingdonia</taxon>
    </lineage>
</organism>
<proteinExistence type="predicted"/>
<dbReference type="AlphaFoldDB" id="A0A7J7P245"/>
<feature type="repeat" description="PPR" evidence="2">
    <location>
        <begin position="166"/>
        <end position="200"/>
    </location>
</feature>
<dbReference type="InterPro" id="IPR002885">
    <property type="entry name" value="PPR_rpt"/>
</dbReference>
<dbReference type="PROSITE" id="PS51375">
    <property type="entry name" value="PPR"/>
    <property type="match status" value="2"/>
</dbReference>
<dbReference type="OrthoDB" id="1911783at2759"/>
<name>A0A7J7P245_9MAGN</name>
<dbReference type="EMBL" id="JACGCM010000340">
    <property type="protein sequence ID" value="KAF6173501.1"/>
    <property type="molecule type" value="Genomic_DNA"/>
</dbReference>
<evidence type="ECO:0000313" key="3">
    <source>
        <dbReference type="EMBL" id="KAF6173501.1"/>
    </source>
</evidence>
<evidence type="ECO:0000256" key="1">
    <source>
        <dbReference type="ARBA" id="ARBA00022737"/>
    </source>
</evidence>
<dbReference type="PANTHER" id="PTHR47942:SF16">
    <property type="entry name" value="PENTATRICOPEPTIDE REPEAT DOMAIN CONTAINING PROTEIN-RELATED"/>
    <property type="match status" value="1"/>
</dbReference>
<protein>
    <recommendedName>
        <fullName evidence="5">Pentatricopeptide repeat-containing protein</fullName>
    </recommendedName>
</protein>
<feature type="repeat" description="PPR" evidence="2">
    <location>
        <begin position="203"/>
        <end position="237"/>
    </location>
</feature>
<sequence length="341" mass="37901">MGFSPPATKNLYKSSFQISLLHSSSSQTPQNSIKAAIKSKTYNQIPYLLKSQQQSNNNDPFSFLAFFPKPLRTQIIDQILQSLIPFRPQSHLKLTYSHLLSHTLQTPKPLLPIALAVLQRTLRSGLAPSPDTHLSLSSVWADSRRRRRPSVSVVLSEMASIGYPPDSGTCNYLIMSLCKTSRLDESINVLKGMNGTGLGCLPNSESYGVVIGAMCGERRTKEAMWLMREMVRVGVMPRQGTVCRVVAALRRDKEIRRATEMVEMLERKGVSVGFEGYEILVEGCLERREFVLAGKVVMDMVERKGFVPYIGVRQRVVKGLVGIGKADFASVVRQKLVGVLS</sequence>
<dbReference type="PANTHER" id="PTHR47942">
    <property type="entry name" value="TETRATRICOPEPTIDE REPEAT (TPR)-LIKE SUPERFAMILY PROTEIN-RELATED"/>
    <property type="match status" value="1"/>
</dbReference>
<evidence type="ECO:0000313" key="4">
    <source>
        <dbReference type="Proteomes" id="UP000541444"/>
    </source>
</evidence>
<reference evidence="3 4" key="1">
    <citation type="journal article" date="2020" name="IScience">
        <title>Genome Sequencing of the Endangered Kingdonia uniflora (Circaeasteraceae, Ranunculales) Reveals Potential Mechanisms of Evolutionary Specialization.</title>
        <authorList>
            <person name="Sun Y."/>
            <person name="Deng T."/>
            <person name="Zhang A."/>
            <person name="Moore M.J."/>
            <person name="Landis J.B."/>
            <person name="Lin N."/>
            <person name="Zhang H."/>
            <person name="Zhang X."/>
            <person name="Huang J."/>
            <person name="Zhang X."/>
            <person name="Sun H."/>
            <person name="Wang H."/>
        </authorList>
    </citation>
    <scope>NUCLEOTIDE SEQUENCE [LARGE SCALE GENOMIC DNA]</scope>
    <source>
        <strain evidence="3">TB1705</strain>
        <tissue evidence="3">Leaf</tissue>
    </source>
</reference>
<evidence type="ECO:0008006" key="5">
    <source>
        <dbReference type="Google" id="ProtNLM"/>
    </source>
</evidence>